<dbReference type="OrthoDB" id="567160at2759"/>
<dbReference type="InterPro" id="IPR006685">
    <property type="entry name" value="MscS_channel_2nd"/>
</dbReference>
<dbReference type="PANTHER" id="PTHR30566">
    <property type="entry name" value="YNAI-RELATED MECHANOSENSITIVE ION CHANNEL"/>
    <property type="match status" value="1"/>
</dbReference>
<evidence type="ECO:0000256" key="3">
    <source>
        <dbReference type="ARBA" id="ARBA00022692"/>
    </source>
</evidence>
<evidence type="ECO:0000313" key="9">
    <source>
        <dbReference type="RefSeq" id="XP_019705735.1"/>
    </source>
</evidence>
<evidence type="ECO:0000256" key="2">
    <source>
        <dbReference type="ARBA" id="ARBA00008017"/>
    </source>
</evidence>
<evidence type="ECO:0000256" key="5">
    <source>
        <dbReference type="ARBA" id="ARBA00023136"/>
    </source>
</evidence>
<dbReference type="PANTHER" id="PTHR30566:SF5">
    <property type="entry name" value="MECHANOSENSITIVE ION CHANNEL PROTEIN 1, MITOCHONDRIAL-RELATED"/>
    <property type="match status" value="1"/>
</dbReference>
<dbReference type="InterPro" id="IPR011014">
    <property type="entry name" value="MscS_channel_TM-2"/>
</dbReference>
<reference evidence="9 10" key="1">
    <citation type="submission" date="2025-04" db="UniProtKB">
        <authorList>
            <consortium name="RefSeq"/>
        </authorList>
    </citation>
    <scope>IDENTIFICATION</scope>
</reference>
<dbReference type="GO" id="GO:0055085">
    <property type="term" value="P:transmembrane transport"/>
    <property type="evidence" value="ECO:0007669"/>
    <property type="project" value="InterPro"/>
</dbReference>
<dbReference type="Gene3D" id="2.30.30.60">
    <property type="match status" value="1"/>
</dbReference>
<dbReference type="RefSeq" id="XP_019705736.1">
    <property type="nucleotide sequence ID" value="XM_019850177.2"/>
</dbReference>
<dbReference type="RefSeq" id="XP_019705735.1">
    <property type="nucleotide sequence ID" value="XM_019850176.2"/>
</dbReference>
<keyword evidence="8" id="KW-1185">Reference proteome</keyword>
<dbReference type="Gene3D" id="1.10.287.1260">
    <property type="match status" value="1"/>
</dbReference>
<dbReference type="RefSeq" id="XP_019705737.1">
    <property type="nucleotide sequence ID" value="XM_019850178.1"/>
</dbReference>
<evidence type="ECO:0000259" key="7">
    <source>
        <dbReference type="Pfam" id="PF00924"/>
    </source>
</evidence>
<proteinExistence type="inferred from homology"/>
<keyword evidence="6" id="KW-0175">Coiled coil</keyword>
<dbReference type="SUPFAM" id="SSF50182">
    <property type="entry name" value="Sm-like ribonucleoproteins"/>
    <property type="match status" value="1"/>
</dbReference>
<evidence type="ECO:0000313" key="10">
    <source>
        <dbReference type="RefSeq" id="XP_019705736.1"/>
    </source>
</evidence>
<sequence length="550" mass="60955">MSRVTTILRGPFRAAIGPFKTRSIFPYTSCLNVSRFSAHYLSKASGLFHPNNHKAVDGPLQHVWKRKDTVLPLSSLVEAQSYKIDSLWTDLNRFSDSSQLKKNMLQSQCNAFPLFLHVSYGCRAYSSHAGGKQDGLQNVVTDTAIAKASDDKTTDSIDNEWVDTLNHVRQSVVDAAVNAENKAKELSDQITSFTQQLYDSHPYLEKVIVPVGGTLSATILAWFVMPRILRKLHKYASRSPLALLSKRLTNEQVSYEKSLWGALEDPARYLVTFMAFSQLGMMIAPTTEQYLSQAWRGAVVLSFVWFLHRWKTNVFTSALAGQATVGLERDKLLTLEKVSSVGLIVLGVMALAEACGVAVQSILTVGGIGGVATAFAARDILGNLLSGLSLQFSKPFSVGDQIKAGSIEGQVMEMGLTTTSLLNPEKFPVIVPNSLFSSQVIVNKSRAQWRASVNKIPIRIHDIEKIPLISEEIKSMLHSNSKVFLEKDVPYCYLSRIENSFAELTFGCNLKSMRRDEYYATEQDILLQAAKIIRQHGAELGGTFHDYTNC</sequence>
<dbReference type="Proteomes" id="UP000504607">
    <property type="component" value="Chromosome 4"/>
</dbReference>
<dbReference type="GO" id="GO:0016020">
    <property type="term" value="C:membrane"/>
    <property type="evidence" value="ECO:0007669"/>
    <property type="project" value="UniProtKB-SubCell"/>
</dbReference>
<evidence type="ECO:0000313" key="11">
    <source>
        <dbReference type="RefSeq" id="XP_019705737.1"/>
    </source>
</evidence>
<dbReference type="Pfam" id="PF00924">
    <property type="entry name" value="MS_channel_2nd"/>
    <property type="match status" value="1"/>
</dbReference>
<keyword evidence="5" id="KW-0472">Membrane</keyword>
<comment type="similarity">
    <text evidence="2">Belongs to the MscS (TC 1.A.23) family.</text>
</comment>
<dbReference type="InterPro" id="IPR023408">
    <property type="entry name" value="MscS_beta-dom_sf"/>
</dbReference>
<dbReference type="InterPro" id="IPR010920">
    <property type="entry name" value="LSM_dom_sf"/>
</dbReference>
<evidence type="ECO:0000256" key="1">
    <source>
        <dbReference type="ARBA" id="ARBA00004141"/>
    </source>
</evidence>
<organism evidence="8 9">
    <name type="scientific">Elaeis guineensis var. tenera</name>
    <name type="common">Oil palm</name>
    <dbReference type="NCBI Taxonomy" id="51953"/>
    <lineage>
        <taxon>Eukaryota</taxon>
        <taxon>Viridiplantae</taxon>
        <taxon>Streptophyta</taxon>
        <taxon>Embryophyta</taxon>
        <taxon>Tracheophyta</taxon>
        <taxon>Spermatophyta</taxon>
        <taxon>Magnoliopsida</taxon>
        <taxon>Liliopsida</taxon>
        <taxon>Arecaceae</taxon>
        <taxon>Arecoideae</taxon>
        <taxon>Cocoseae</taxon>
        <taxon>Elaeidinae</taxon>
        <taxon>Elaeis</taxon>
    </lineage>
</organism>
<name>A0A6J0PJD5_ELAGV</name>
<evidence type="ECO:0000256" key="6">
    <source>
        <dbReference type="SAM" id="Coils"/>
    </source>
</evidence>
<accession>A0A6J0PJD5</accession>
<evidence type="ECO:0000256" key="4">
    <source>
        <dbReference type="ARBA" id="ARBA00022989"/>
    </source>
</evidence>
<feature type="domain" description="Mechanosensitive ion channel MscS" evidence="7">
    <location>
        <begin position="379"/>
        <end position="446"/>
    </location>
</feature>
<dbReference type="AlphaFoldDB" id="A0A6J0PJD5"/>
<keyword evidence="3" id="KW-0812">Transmembrane</keyword>
<feature type="coiled-coil region" evidence="6">
    <location>
        <begin position="169"/>
        <end position="196"/>
    </location>
</feature>
<comment type="subcellular location">
    <subcellularLocation>
        <location evidence="1">Membrane</location>
        <topology evidence="1">Multi-pass membrane protein</topology>
    </subcellularLocation>
</comment>
<protein>
    <submittedName>
        <fullName evidence="9 10">Mechanosensitive ion channel protein 1, mitochondrial</fullName>
    </submittedName>
</protein>
<gene>
    <name evidence="9 10 11" type="primary">LOC105043303</name>
</gene>
<keyword evidence="4" id="KW-1133">Transmembrane helix</keyword>
<evidence type="ECO:0000313" key="8">
    <source>
        <dbReference type="Proteomes" id="UP000504607"/>
    </source>
</evidence>
<dbReference type="SUPFAM" id="SSF82861">
    <property type="entry name" value="Mechanosensitive channel protein MscS (YggB), transmembrane region"/>
    <property type="match status" value="1"/>
</dbReference>